<feature type="transmembrane region" description="Helical" evidence="2">
    <location>
        <begin position="433"/>
        <end position="451"/>
    </location>
</feature>
<dbReference type="AlphaFoldDB" id="A0A8S1J1F0"/>
<protein>
    <submittedName>
        <fullName evidence="3">Uncharacterized protein</fullName>
    </submittedName>
</protein>
<dbReference type="OrthoDB" id="10645250at2759"/>
<feature type="transmembrane region" description="Helical" evidence="2">
    <location>
        <begin position="237"/>
        <end position="256"/>
    </location>
</feature>
<keyword evidence="2" id="KW-0472">Membrane</keyword>
<feature type="transmembrane region" description="Helical" evidence="2">
    <location>
        <begin position="16"/>
        <end position="34"/>
    </location>
</feature>
<evidence type="ECO:0000313" key="3">
    <source>
        <dbReference type="EMBL" id="CAD7697379.1"/>
    </source>
</evidence>
<feature type="coiled-coil region" evidence="1">
    <location>
        <begin position="52"/>
        <end position="89"/>
    </location>
</feature>
<evidence type="ECO:0000256" key="1">
    <source>
        <dbReference type="SAM" id="Coils"/>
    </source>
</evidence>
<keyword evidence="2" id="KW-1133">Transmembrane helix</keyword>
<comment type="caution">
    <text evidence="3">The sequence shown here is derived from an EMBL/GenBank/DDBJ whole genome shotgun (WGS) entry which is preliminary data.</text>
</comment>
<dbReference type="Proteomes" id="UP000708148">
    <property type="component" value="Unassembled WGS sequence"/>
</dbReference>
<sequence>MKGKVQEIPFRRHYKWILIFSLIATAVLLTPTLLPKWLGFTWASAGSLCTGRAEKLEEIQQTIRELSNLDEAERQVEDSENDLLRISVIAEIQYEDWPDGCTQQDFLNTIDEAKNRECREKKCKWGFSLFGGLNCVTVDVPCSTAEALKLSDAWQEYEVFQSRRAINPNISTEEYQVLVREEGQQIIKRLLWQVDVASQFYIVYIIVGLIIAAPLFVYRPSFKSKYLGTSLSINKPLWVVIVIVVWSTYEAIWGAVRNTDWRFWWASFVADPCLIDASFAGRRIQAITEACNDIGRLKYSYENATFGIQDVTANARVYSACGKETPLIEEFNSASERWDGVEFVGVCNVTELNEGTGGQGTDIDLFGVLLGTGFVAQLMFKVVVIQLLYHLIGFIEPLCTNSGQVELFGEEEYDEDEIRNLIEFKRDSHRVPLAFYTLLFLLVFINVIYAAV</sequence>
<proteinExistence type="predicted"/>
<name>A0A8S1J1F0_9CHLO</name>
<reference evidence="3" key="1">
    <citation type="submission" date="2020-12" db="EMBL/GenBank/DDBJ databases">
        <authorList>
            <person name="Iha C."/>
        </authorList>
    </citation>
    <scope>NUCLEOTIDE SEQUENCE</scope>
</reference>
<organism evidence="3 4">
    <name type="scientific">Ostreobium quekettii</name>
    <dbReference type="NCBI Taxonomy" id="121088"/>
    <lineage>
        <taxon>Eukaryota</taxon>
        <taxon>Viridiplantae</taxon>
        <taxon>Chlorophyta</taxon>
        <taxon>core chlorophytes</taxon>
        <taxon>Ulvophyceae</taxon>
        <taxon>TCBD clade</taxon>
        <taxon>Bryopsidales</taxon>
        <taxon>Ostreobineae</taxon>
        <taxon>Ostreobiaceae</taxon>
        <taxon>Ostreobium</taxon>
    </lineage>
</organism>
<dbReference type="EMBL" id="CAJHUC010000650">
    <property type="protein sequence ID" value="CAD7697379.1"/>
    <property type="molecule type" value="Genomic_DNA"/>
</dbReference>
<gene>
    <name evidence="3" type="ORF">OSTQU699_LOCUS2740</name>
</gene>
<evidence type="ECO:0000313" key="4">
    <source>
        <dbReference type="Proteomes" id="UP000708148"/>
    </source>
</evidence>
<feature type="transmembrane region" description="Helical" evidence="2">
    <location>
        <begin position="198"/>
        <end position="217"/>
    </location>
</feature>
<evidence type="ECO:0000256" key="2">
    <source>
        <dbReference type="SAM" id="Phobius"/>
    </source>
</evidence>
<feature type="transmembrane region" description="Helical" evidence="2">
    <location>
        <begin position="365"/>
        <end position="389"/>
    </location>
</feature>
<accession>A0A8S1J1F0</accession>
<keyword evidence="2" id="KW-0812">Transmembrane</keyword>
<keyword evidence="4" id="KW-1185">Reference proteome</keyword>
<keyword evidence="1" id="KW-0175">Coiled coil</keyword>